<evidence type="ECO:0000313" key="5">
    <source>
        <dbReference type="WBParaSite" id="TREG1_49870.2"/>
    </source>
</evidence>
<evidence type="ECO:0000256" key="1">
    <source>
        <dbReference type="SAM" id="MobiDB-lite"/>
    </source>
</evidence>
<dbReference type="PANTHER" id="PTHR23333:SF20">
    <property type="entry name" value="NSFL1 COFACTOR P47"/>
    <property type="match status" value="1"/>
</dbReference>
<dbReference type="InterPro" id="IPR029071">
    <property type="entry name" value="Ubiquitin-like_domsf"/>
</dbReference>
<name>A0AA85JPZ4_TRIRE</name>
<organism evidence="4 5">
    <name type="scientific">Trichobilharzia regenti</name>
    <name type="common">Nasal bird schistosome</name>
    <dbReference type="NCBI Taxonomy" id="157069"/>
    <lineage>
        <taxon>Eukaryota</taxon>
        <taxon>Metazoa</taxon>
        <taxon>Spiralia</taxon>
        <taxon>Lophotrochozoa</taxon>
        <taxon>Platyhelminthes</taxon>
        <taxon>Trematoda</taxon>
        <taxon>Digenea</taxon>
        <taxon>Strigeidida</taxon>
        <taxon>Schistosomatoidea</taxon>
        <taxon>Schistosomatidae</taxon>
        <taxon>Trichobilharzia</taxon>
    </lineage>
</organism>
<dbReference type="Pfam" id="PF08059">
    <property type="entry name" value="SEP"/>
    <property type="match status" value="1"/>
</dbReference>
<dbReference type="PANTHER" id="PTHR23333">
    <property type="entry name" value="UBX DOMAIN CONTAINING PROTEIN"/>
    <property type="match status" value="1"/>
</dbReference>
<dbReference type="Gene3D" id="1.10.8.10">
    <property type="entry name" value="DNA helicase RuvA subunit, C-terminal domain"/>
    <property type="match status" value="1"/>
</dbReference>
<dbReference type="GO" id="GO:0005634">
    <property type="term" value="C:nucleus"/>
    <property type="evidence" value="ECO:0007669"/>
    <property type="project" value="TreeGrafter"/>
</dbReference>
<dbReference type="PROSITE" id="PS50033">
    <property type="entry name" value="UBX"/>
    <property type="match status" value="1"/>
</dbReference>
<dbReference type="Gene3D" id="3.30.420.210">
    <property type="entry name" value="SEP domain"/>
    <property type="match status" value="1"/>
</dbReference>
<feature type="domain" description="UBX" evidence="2">
    <location>
        <begin position="319"/>
        <end position="396"/>
    </location>
</feature>
<dbReference type="GO" id="GO:0061025">
    <property type="term" value="P:membrane fusion"/>
    <property type="evidence" value="ECO:0007669"/>
    <property type="project" value="TreeGrafter"/>
</dbReference>
<dbReference type="SUPFAM" id="SSF54236">
    <property type="entry name" value="Ubiquitin-like"/>
    <property type="match status" value="1"/>
</dbReference>
<dbReference type="InterPro" id="IPR001012">
    <property type="entry name" value="UBX_dom"/>
</dbReference>
<feature type="compositionally biased region" description="Polar residues" evidence="1">
    <location>
        <begin position="71"/>
        <end position="83"/>
    </location>
</feature>
<dbReference type="InterPro" id="IPR012989">
    <property type="entry name" value="SEP_domain"/>
</dbReference>
<dbReference type="GO" id="GO:0043130">
    <property type="term" value="F:ubiquitin binding"/>
    <property type="evidence" value="ECO:0007669"/>
    <property type="project" value="TreeGrafter"/>
</dbReference>
<dbReference type="GO" id="GO:0000045">
    <property type="term" value="P:autophagosome assembly"/>
    <property type="evidence" value="ECO:0007669"/>
    <property type="project" value="TreeGrafter"/>
</dbReference>
<feature type="region of interest" description="Disordered" evidence="1">
    <location>
        <begin position="176"/>
        <end position="202"/>
    </location>
</feature>
<dbReference type="GO" id="GO:0031468">
    <property type="term" value="P:nuclear membrane reassembly"/>
    <property type="evidence" value="ECO:0007669"/>
    <property type="project" value="TreeGrafter"/>
</dbReference>
<evidence type="ECO:0000259" key="3">
    <source>
        <dbReference type="PROSITE" id="PS51399"/>
    </source>
</evidence>
<dbReference type="CDD" id="cd14273">
    <property type="entry name" value="UBA_TAP-C_like"/>
    <property type="match status" value="1"/>
</dbReference>
<dbReference type="Proteomes" id="UP000050795">
    <property type="component" value="Unassembled WGS sequence"/>
</dbReference>
<accession>A0AA85JPZ4</accession>
<feature type="domain" description="SEP" evidence="3">
    <location>
        <begin position="207"/>
        <end position="272"/>
    </location>
</feature>
<dbReference type="SUPFAM" id="SSF102848">
    <property type="entry name" value="NSFL1 (p97 ATPase) cofactor p47, SEP domain"/>
    <property type="match status" value="1"/>
</dbReference>
<feature type="region of interest" description="Disordered" evidence="1">
    <location>
        <begin position="107"/>
        <end position="138"/>
    </location>
</feature>
<feature type="region of interest" description="Disordered" evidence="1">
    <location>
        <begin position="46"/>
        <end position="83"/>
    </location>
</feature>
<feature type="compositionally biased region" description="Basic and acidic residues" evidence="1">
    <location>
        <begin position="302"/>
        <end position="311"/>
    </location>
</feature>
<keyword evidence="4" id="KW-1185">Reference proteome</keyword>
<reference evidence="4" key="1">
    <citation type="submission" date="2022-06" db="EMBL/GenBank/DDBJ databases">
        <authorList>
            <person name="Berger JAMES D."/>
            <person name="Berger JAMES D."/>
        </authorList>
    </citation>
    <scope>NUCLEOTIDE SEQUENCE [LARGE SCALE GENOMIC DNA]</scope>
</reference>
<evidence type="ECO:0008006" key="6">
    <source>
        <dbReference type="Google" id="ProtNLM"/>
    </source>
</evidence>
<protein>
    <recommendedName>
        <fullName evidence="6">NSFL1 cofactor p47</fullName>
    </recommendedName>
</protein>
<dbReference type="AlphaFoldDB" id="A0AA85JPZ4"/>
<dbReference type="WBParaSite" id="TREG1_49870.2">
    <property type="protein sequence ID" value="TREG1_49870.2"/>
    <property type="gene ID" value="TREG1_49870"/>
</dbReference>
<dbReference type="GO" id="GO:0005829">
    <property type="term" value="C:cytosol"/>
    <property type="evidence" value="ECO:0007669"/>
    <property type="project" value="TreeGrafter"/>
</dbReference>
<dbReference type="PROSITE" id="PS51399">
    <property type="entry name" value="SEP"/>
    <property type="match status" value="1"/>
</dbReference>
<reference evidence="5" key="2">
    <citation type="submission" date="2023-11" db="UniProtKB">
        <authorList>
            <consortium name="WormBaseParasite"/>
        </authorList>
    </citation>
    <scope>IDENTIFICATION</scope>
</reference>
<feature type="region of interest" description="Disordered" evidence="1">
    <location>
        <begin position="300"/>
        <end position="320"/>
    </location>
</feature>
<dbReference type="SMART" id="SM00166">
    <property type="entry name" value="UBX"/>
    <property type="match status" value="1"/>
</dbReference>
<sequence>MCDMDSSVIEKFCNITGVSETEAEHYLEAFNGDCDEAIKAFFDSEDATNLDSPPHGEQTSQPVEDSCGHENVTSFSKSSSANKPKITTFSSLANKSDDESDERQAFYVGGSETGGGGQQVLGPPGRDRKIVPNPSQSPDVFVRNLFQAAKGKGAEVLDATKYDELKSKSSKRLPFSGAGYKLGDDPNATPQLESTASCAPSSSSVSEQNVVVKMWRDGFSLDSGPLRSYTDPEASEFFNAIQSGQIPQELIRSAGGGMVNVMLEDHHHEEWHAPPTPKIKPFSGTGQMLGFPLPQMVSTEPKVTENAETKKSSPVSVDDSKPVTQIQIRLPDGSRIVVRLNNTHTVGDIRRAVVSERPELAYKTFSLMTSYPSRELTEDNQTLEDGSLLNSTLLIRFI</sequence>
<dbReference type="GO" id="GO:0043161">
    <property type="term" value="P:proteasome-mediated ubiquitin-dependent protein catabolic process"/>
    <property type="evidence" value="ECO:0007669"/>
    <property type="project" value="TreeGrafter"/>
</dbReference>
<proteinExistence type="predicted"/>
<dbReference type="Pfam" id="PF00789">
    <property type="entry name" value="UBX"/>
    <property type="match status" value="1"/>
</dbReference>
<evidence type="ECO:0000313" key="4">
    <source>
        <dbReference type="Proteomes" id="UP000050795"/>
    </source>
</evidence>
<feature type="compositionally biased region" description="Polar residues" evidence="1">
    <location>
        <begin position="49"/>
        <end position="63"/>
    </location>
</feature>
<dbReference type="Pfam" id="PF14555">
    <property type="entry name" value="UBA_4"/>
    <property type="match status" value="1"/>
</dbReference>
<dbReference type="GO" id="GO:0007030">
    <property type="term" value="P:Golgi organization"/>
    <property type="evidence" value="ECO:0007669"/>
    <property type="project" value="TreeGrafter"/>
</dbReference>
<evidence type="ECO:0000259" key="2">
    <source>
        <dbReference type="PROSITE" id="PS50033"/>
    </source>
</evidence>
<dbReference type="InterPro" id="IPR009060">
    <property type="entry name" value="UBA-like_sf"/>
</dbReference>
<dbReference type="InterPro" id="IPR036241">
    <property type="entry name" value="NSFL1C_SEP_dom_sf"/>
</dbReference>
<dbReference type="SUPFAM" id="SSF46934">
    <property type="entry name" value="UBA-like"/>
    <property type="match status" value="1"/>
</dbReference>
<dbReference type="Gene3D" id="3.10.20.90">
    <property type="entry name" value="Phosphatidylinositol 3-kinase Catalytic Subunit, Chain A, domain 1"/>
    <property type="match status" value="1"/>
</dbReference>
<dbReference type="SMART" id="SM00553">
    <property type="entry name" value="SEP"/>
    <property type="match status" value="1"/>
</dbReference>